<sequence length="229" mass="24179">MCRGAPSGSRISAASTSSCSERPSECTAITSTEMVSVSPLRSRSSSPRSVGSSRGCITENTSRPGNQSRSWPSSCVRVRLTSVKFPSKSVNAWGRGDCSKKSRVSSSSVPDGSTVSPSMTFLRARRRAVETPSAPTVGARKFIVTHPDCRVRTMGSGWRIHTPSTPVVVGLREIRVLNDGPCGWSREGCPGEKRQRGRGDSDPSASRGCRLVGACSCPCPGTSAGTNQI</sequence>
<feature type="compositionally biased region" description="Low complexity" evidence="1">
    <location>
        <begin position="1"/>
        <end position="27"/>
    </location>
</feature>
<dbReference type="EMBL" id="JACCAA010000001">
    <property type="protein sequence ID" value="NYG57826.1"/>
    <property type="molecule type" value="Genomic_DNA"/>
</dbReference>
<feature type="compositionally biased region" description="Low complexity" evidence="1">
    <location>
        <begin position="104"/>
        <end position="117"/>
    </location>
</feature>
<feature type="compositionally biased region" description="Basic and acidic residues" evidence="1">
    <location>
        <begin position="189"/>
        <end position="201"/>
    </location>
</feature>
<feature type="compositionally biased region" description="Low complexity" evidence="1">
    <location>
        <begin position="36"/>
        <end position="55"/>
    </location>
</feature>
<evidence type="ECO:0000256" key="1">
    <source>
        <dbReference type="SAM" id="MobiDB-lite"/>
    </source>
</evidence>
<feature type="compositionally biased region" description="Polar residues" evidence="1">
    <location>
        <begin position="58"/>
        <end position="73"/>
    </location>
</feature>
<feature type="region of interest" description="Disordered" evidence="1">
    <location>
        <begin position="1"/>
        <end position="73"/>
    </location>
</feature>
<dbReference type="Proteomes" id="UP000540656">
    <property type="component" value="Unassembled WGS sequence"/>
</dbReference>
<feature type="region of interest" description="Disordered" evidence="1">
    <location>
        <begin position="187"/>
        <end position="208"/>
    </location>
</feature>
<organism evidence="2 3">
    <name type="scientific">Nocardioides daedukensis</name>
    <dbReference type="NCBI Taxonomy" id="634462"/>
    <lineage>
        <taxon>Bacteria</taxon>
        <taxon>Bacillati</taxon>
        <taxon>Actinomycetota</taxon>
        <taxon>Actinomycetes</taxon>
        <taxon>Propionibacteriales</taxon>
        <taxon>Nocardioidaceae</taxon>
        <taxon>Nocardioides</taxon>
    </lineage>
</organism>
<evidence type="ECO:0000313" key="2">
    <source>
        <dbReference type="EMBL" id="NYG57826.1"/>
    </source>
</evidence>
<evidence type="ECO:0000313" key="3">
    <source>
        <dbReference type="Proteomes" id="UP000540656"/>
    </source>
</evidence>
<reference evidence="2 3" key="1">
    <citation type="submission" date="2020-07" db="EMBL/GenBank/DDBJ databases">
        <title>Sequencing the genomes of 1000 actinobacteria strains.</title>
        <authorList>
            <person name="Klenk H.-P."/>
        </authorList>
    </citation>
    <scope>NUCLEOTIDE SEQUENCE [LARGE SCALE GENOMIC DNA]</scope>
    <source>
        <strain evidence="2 3">DSM 23819</strain>
    </source>
</reference>
<accession>A0A7Y9RYM7</accession>
<dbReference type="AlphaFoldDB" id="A0A7Y9RYM7"/>
<feature type="region of interest" description="Disordered" evidence="1">
    <location>
        <begin position="93"/>
        <end position="117"/>
    </location>
</feature>
<keyword evidence="3" id="KW-1185">Reference proteome</keyword>
<protein>
    <submittedName>
        <fullName evidence="2">Uncharacterized protein</fullName>
    </submittedName>
</protein>
<gene>
    <name evidence="2" type="ORF">BJ980_000749</name>
</gene>
<name>A0A7Y9RYM7_9ACTN</name>
<proteinExistence type="predicted"/>
<comment type="caution">
    <text evidence="2">The sequence shown here is derived from an EMBL/GenBank/DDBJ whole genome shotgun (WGS) entry which is preliminary data.</text>
</comment>